<evidence type="ECO:0000313" key="3">
    <source>
        <dbReference type="EMBL" id="MPM88697.1"/>
    </source>
</evidence>
<feature type="transmembrane region" description="Helical" evidence="1">
    <location>
        <begin position="61"/>
        <end position="84"/>
    </location>
</feature>
<reference evidence="3" key="1">
    <citation type="submission" date="2019-08" db="EMBL/GenBank/DDBJ databases">
        <authorList>
            <person name="Kucharzyk K."/>
            <person name="Murdoch R.W."/>
            <person name="Higgins S."/>
            <person name="Loffler F."/>
        </authorList>
    </citation>
    <scope>NUCLEOTIDE SEQUENCE</scope>
</reference>
<feature type="domain" description="Cation-transporting P-type ATPase C-terminal" evidence="2">
    <location>
        <begin position="1"/>
        <end position="91"/>
    </location>
</feature>
<evidence type="ECO:0000256" key="1">
    <source>
        <dbReference type="SAM" id="Phobius"/>
    </source>
</evidence>
<feature type="transmembrane region" description="Helical" evidence="1">
    <location>
        <begin position="35"/>
        <end position="54"/>
    </location>
</feature>
<keyword evidence="1" id="KW-0812">Transmembrane</keyword>
<dbReference type="InterPro" id="IPR006068">
    <property type="entry name" value="ATPase_P-typ_cation-transptr_C"/>
</dbReference>
<gene>
    <name evidence="3" type="ORF">SDC9_135801</name>
</gene>
<keyword evidence="1" id="KW-1133">Transmembrane helix</keyword>
<dbReference type="SUPFAM" id="SSF81665">
    <property type="entry name" value="Calcium ATPase, transmembrane domain M"/>
    <property type="match status" value="1"/>
</dbReference>
<organism evidence="3">
    <name type="scientific">bioreactor metagenome</name>
    <dbReference type="NCBI Taxonomy" id="1076179"/>
    <lineage>
        <taxon>unclassified sequences</taxon>
        <taxon>metagenomes</taxon>
        <taxon>ecological metagenomes</taxon>
    </lineage>
</organism>
<keyword evidence="1" id="KW-0472">Membrane</keyword>
<name>A0A645DHG4_9ZZZZ</name>
<dbReference type="AlphaFoldDB" id="A0A645DHG4"/>
<dbReference type="EMBL" id="VSSQ01036265">
    <property type="protein sequence ID" value="MPM88697.1"/>
    <property type="molecule type" value="Genomic_DNA"/>
</dbReference>
<dbReference type="InterPro" id="IPR023298">
    <property type="entry name" value="ATPase_P-typ_TM_dom_sf"/>
</dbReference>
<accession>A0A645DHG4</accession>
<dbReference type="Pfam" id="PF00689">
    <property type="entry name" value="Cation_ATPase_C"/>
    <property type="match status" value="1"/>
</dbReference>
<proteinExistence type="predicted"/>
<sequence>MTMAFVVLALLQLFAALGFHSEHSALIRIRAREHPILWLGLGVSAALQLVVVFVPALRDIFGLTAIPAVQWSEIFGMCLLMLLFTEAQKLIARARHEG</sequence>
<protein>
    <recommendedName>
        <fullName evidence="2">Cation-transporting P-type ATPase C-terminal domain-containing protein</fullName>
    </recommendedName>
</protein>
<comment type="caution">
    <text evidence="3">The sequence shown here is derived from an EMBL/GenBank/DDBJ whole genome shotgun (WGS) entry which is preliminary data.</text>
</comment>
<dbReference type="Gene3D" id="1.20.1110.10">
    <property type="entry name" value="Calcium-transporting ATPase, transmembrane domain"/>
    <property type="match status" value="1"/>
</dbReference>
<evidence type="ECO:0000259" key="2">
    <source>
        <dbReference type="Pfam" id="PF00689"/>
    </source>
</evidence>